<dbReference type="RefSeq" id="XP_007804161.1">
    <property type="nucleotide sequence ID" value="XM_007805970.1"/>
</dbReference>
<dbReference type="Proteomes" id="UP000019373">
    <property type="component" value="Unassembled WGS sequence"/>
</dbReference>
<gene>
    <name evidence="2" type="ORF">EPUS_00313</name>
</gene>
<dbReference type="AlphaFoldDB" id="U1GEJ9"/>
<dbReference type="EMBL" id="KE721353">
    <property type="protein sequence ID" value="ERF70126.1"/>
    <property type="molecule type" value="Genomic_DNA"/>
</dbReference>
<evidence type="ECO:0000313" key="3">
    <source>
        <dbReference type="Proteomes" id="UP000019373"/>
    </source>
</evidence>
<feature type="region of interest" description="Disordered" evidence="1">
    <location>
        <begin position="1"/>
        <end position="22"/>
    </location>
</feature>
<organism evidence="2 3">
    <name type="scientific">Endocarpon pusillum (strain Z07020 / HMAS-L-300199)</name>
    <name type="common">Lichen-forming fungus</name>
    <dbReference type="NCBI Taxonomy" id="1263415"/>
    <lineage>
        <taxon>Eukaryota</taxon>
        <taxon>Fungi</taxon>
        <taxon>Dikarya</taxon>
        <taxon>Ascomycota</taxon>
        <taxon>Pezizomycotina</taxon>
        <taxon>Eurotiomycetes</taxon>
        <taxon>Chaetothyriomycetidae</taxon>
        <taxon>Verrucariales</taxon>
        <taxon>Verrucariaceae</taxon>
        <taxon>Endocarpon</taxon>
    </lineage>
</organism>
<dbReference type="PANTHER" id="PTHR10039">
    <property type="entry name" value="AMELOGENIN"/>
    <property type="match status" value="1"/>
</dbReference>
<name>U1GEJ9_ENDPU</name>
<dbReference type="GeneID" id="19235376"/>
<evidence type="ECO:0000313" key="2">
    <source>
        <dbReference type="EMBL" id="ERF70126.1"/>
    </source>
</evidence>
<keyword evidence="3" id="KW-1185">Reference proteome</keyword>
<dbReference type="OrthoDB" id="427518at2759"/>
<dbReference type="HOGENOM" id="CLU_717682_0_0_1"/>
<protein>
    <submittedName>
        <fullName evidence="2">Uncharacterized protein</fullName>
    </submittedName>
</protein>
<reference evidence="3" key="1">
    <citation type="journal article" date="2014" name="BMC Genomics">
        <title>Genome characteristics reveal the impact of lichenization on lichen-forming fungus Endocarpon pusillum Hedwig (Verrucariales, Ascomycota).</title>
        <authorList>
            <person name="Wang Y.-Y."/>
            <person name="Liu B."/>
            <person name="Zhang X.-Y."/>
            <person name="Zhou Q.-M."/>
            <person name="Zhang T."/>
            <person name="Li H."/>
            <person name="Yu Y.-F."/>
            <person name="Zhang X.-L."/>
            <person name="Hao X.-Y."/>
            <person name="Wang M."/>
            <person name="Wang L."/>
            <person name="Wei J.-C."/>
        </authorList>
    </citation>
    <scope>NUCLEOTIDE SEQUENCE [LARGE SCALE GENOMIC DNA]</scope>
    <source>
        <strain evidence="3">Z07020 / HMAS-L-300199</strain>
    </source>
</reference>
<sequence length="385" mass="43213">MVSGAIIPRPEAVSSESAPVNPGHRVTIVGEVRSNPRPEPTQYDAEAIVRKPVHIKRLGLTTVYEPENKSAIVADVVFVHGLGGHPYETWRYKEKAVNPNGLADGDQADGLNQRLAALSPKVEDMYLRILDNLSPKFREEGSLIFWFVCFARRPLKVKELTVAVETMLQVRMEQRRRLNRISCEDFSNRIKSRSGGLLDFTDEQGNYPHQARSVNLTRETVKTYLMDSGWLRSRMYRIGALVISRGAKVGAPQLSWCIREDSWEMFELHFTYFPPGLFCVPTGLEGNDSNVGPLWLLCVAARKGAYMSSAHIPDFGRKLDLLLEPGEDINGICGPAPTLLHATLGFTWSSRTVDEVLIRTLVDRRADVNAPALDWQTSPCRVKKR</sequence>
<proteinExistence type="predicted"/>
<evidence type="ECO:0000256" key="1">
    <source>
        <dbReference type="SAM" id="MobiDB-lite"/>
    </source>
</evidence>
<dbReference type="PANTHER" id="PTHR10039:SF5">
    <property type="entry name" value="NACHT DOMAIN-CONTAINING PROTEIN"/>
    <property type="match status" value="1"/>
</dbReference>
<accession>U1GEJ9</accession>